<organism evidence="1 2">
    <name type="scientific">Nibea albiflora</name>
    <name type="common">Yellow drum</name>
    <name type="synonym">Corvina albiflora</name>
    <dbReference type="NCBI Taxonomy" id="240163"/>
    <lineage>
        <taxon>Eukaryota</taxon>
        <taxon>Metazoa</taxon>
        <taxon>Chordata</taxon>
        <taxon>Craniata</taxon>
        <taxon>Vertebrata</taxon>
        <taxon>Euteleostomi</taxon>
        <taxon>Actinopterygii</taxon>
        <taxon>Neopterygii</taxon>
        <taxon>Teleostei</taxon>
        <taxon>Neoteleostei</taxon>
        <taxon>Acanthomorphata</taxon>
        <taxon>Eupercaria</taxon>
        <taxon>Sciaenidae</taxon>
        <taxon>Nibea</taxon>
    </lineage>
</organism>
<accession>A0ACB7F1Y6</accession>
<keyword evidence="2" id="KW-1185">Reference proteome</keyword>
<reference evidence="1" key="1">
    <citation type="submission" date="2020-04" db="EMBL/GenBank/DDBJ databases">
        <title>A chromosome-scale assembly and high-density genetic map of the yellow drum (Nibea albiflora) genome.</title>
        <authorList>
            <person name="Xu D."/>
            <person name="Zhang W."/>
            <person name="Chen R."/>
            <person name="Tan P."/>
            <person name="Wang L."/>
            <person name="Song H."/>
            <person name="Tian L."/>
            <person name="Zhu Q."/>
            <person name="Wang B."/>
        </authorList>
    </citation>
    <scope>NUCLEOTIDE SEQUENCE</scope>
    <source>
        <strain evidence="1">ZJHYS-2018</strain>
    </source>
</reference>
<proteinExistence type="predicted"/>
<sequence length="156" mass="16385">MAPAWQYNAAPPPMGPATSMSAPPRGPVANHVNPAASSTVPPPPPSSAAYSPAPPAQLSHSATQPPGPRMPPISAHGYTQPVQYSLHRIRGHMIASVCLSVISISLMFKIDLPFAFTHANGKSQLDFSDLCPSRTIGADLLSTMVTVKVAANRRID</sequence>
<dbReference type="Proteomes" id="UP000805704">
    <property type="component" value="Chromosome 19"/>
</dbReference>
<comment type="caution">
    <text evidence="1">The sequence shown here is derived from an EMBL/GenBank/DDBJ whole genome shotgun (WGS) entry which is preliminary data.</text>
</comment>
<gene>
    <name evidence="1" type="ORF">GBF38_019714</name>
</gene>
<name>A0ACB7F1Y6_NIBAL</name>
<protein>
    <submittedName>
        <fullName evidence="1">Uncharacterized protein</fullName>
    </submittedName>
</protein>
<dbReference type="EMBL" id="CM024807">
    <property type="protein sequence ID" value="KAG8008519.1"/>
    <property type="molecule type" value="Genomic_DNA"/>
</dbReference>
<evidence type="ECO:0000313" key="1">
    <source>
        <dbReference type="EMBL" id="KAG8008519.1"/>
    </source>
</evidence>
<evidence type="ECO:0000313" key="2">
    <source>
        <dbReference type="Proteomes" id="UP000805704"/>
    </source>
</evidence>